<dbReference type="EMBL" id="CH476630">
    <property type="protein sequence ID" value="EDN92162.1"/>
    <property type="molecule type" value="Genomic_DNA"/>
</dbReference>
<reference evidence="3" key="3">
    <citation type="journal article" date="2011" name="PLoS Genet.">
        <title>Genomic analysis of the necrotrophic fungal pathogens Sclerotinia sclerotiorum and Botrytis cinerea.</title>
        <authorList>
            <person name="Amselem J."/>
            <person name="Cuomo C.A."/>
            <person name="van Kan J.A."/>
            <person name="Viaud M."/>
            <person name="Benito E.P."/>
            <person name="Couloux A."/>
            <person name="Coutinho P.M."/>
            <person name="de Vries R.P."/>
            <person name="Dyer P.S."/>
            <person name="Fillinger S."/>
            <person name="Fournier E."/>
            <person name="Gout L."/>
            <person name="Hahn M."/>
            <person name="Kohn L."/>
            <person name="Lapalu N."/>
            <person name="Plummer K.M."/>
            <person name="Pradier J.M."/>
            <person name="Quevillon E."/>
            <person name="Sharon A."/>
            <person name="Simon A."/>
            <person name="ten Have A."/>
            <person name="Tudzynski B."/>
            <person name="Tudzynski P."/>
            <person name="Wincker P."/>
            <person name="Andrew M."/>
            <person name="Anthouard V."/>
            <person name="Beever R.E."/>
            <person name="Beffa R."/>
            <person name="Benoit I."/>
            <person name="Bouzid O."/>
            <person name="Brault B."/>
            <person name="Chen Z."/>
            <person name="Choquer M."/>
            <person name="Collemare J."/>
            <person name="Cotton P."/>
            <person name="Danchin E.G."/>
            <person name="Da Silva C."/>
            <person name="Gautier A."/>
            <person name="Giraud C."/>
            <person name="Giraud T."/>
            <person name="Gonzalez C."/>
            <person name="Grossetete S."/>
            <person name="Guldener U."/>
            <person name="Henrissat B."/>
            <person name="Howlett B.J."/>
            <person name="Kodira C."/>
            <person name="Kretschmer M."/>
            <person name="Lappartient A."/>
            <person name="Leroch M."/>
            <person name="Levis C."/>
            <person name="Mauceli E."/>
            <person name="Neuveglise C."/>
            <person name="Oeser B."/>
            <person name="Pearson M."/>
            <person name="Poulain J."/>
            <person name="Poussereau N."/>
            <person name="Quesneville H."/>
            <person name="Rascle C."/>
            <person name="Schumacher J."/>
            <person name="Segurens B."/>
            <person name="Sexton A."/>
            <person name="Silva E."/>
            <person name="Sirven C."/>
            <person name="Soanes D.M."/>
            <person name="Talbot N.J."/>
            <person name="Templeton M."/>
            <person name="Yandava C."/>
            <person name="Yarden O."/>
            <person name="Zeng Q."/>
            <person name="Rollins J.A."/>
            <person name="Lebrun M.H."/>
            <person name="Dickman M."/>
        </authorList>
    </citation>
    <scope>NUCLEOTIDE SEQUENCE [LARGE SCALE GENOMIC DNA]</scope>
    <source>
        <strain evidence="3">ATCC 18683 / 1980 / Ss-1</strain>
    </source>
</reference>
<name>A7EBZ6_SCLS1</name>
<protein>
    <submittedName>
        <fullName evidence="2">Uncharacterized protein</fullName>
    </submittedName>
</protein>
<proteinExistence type="predicted"/>
<dbReference type="RefSeq" id="XP_001596612.1">
    <property type="nucleotide sequence ID" value="XM_001596562.1"/>
</dbReference>
<evidence type="ECO:0000313" key="3">
    <source>
        <dbReference type="Proteomes" id="UP000001312"/>
    </source>
</evidence>
<dbReference type="KEGG" id="ssl:SS1G_02833"/>
<dbReference type="AlphaFoldDB" id="A7EBZ6"/>
<sequence length="91" mass="10024">MARYCGKELNKFQQIPVFQHVGSPIQSESHHTTSKAGETSPASLYSINIKEAVTKIASKNGRRLAKCNPARDGIGKMVKSVEIPFKRLSSH</sequence>
<accession>A7EBZ6</accession>
<dbReference type="HOGENOM" id="CLU_2428383_0_0_1"/>
<dbReference type="GeneID" id="5487494"/>
<evidence type="ECO:0000313" key="2">
    <source>
        <dbReference type="EMBL" id="EDN99974.1"/>
    </source>
</evidence>
<dbReference type="RefSeq" id="XP_001591398.1">
    <property type="nucleotide sequence ID" value="XM_001591348.1"/>
</dbReference>
<evidence type="ECO:0000313" key="1">
    <source>
        <dbReference type="EMBL" id="EDN92162.1"/>
    </source>
</evidence>
<dbReference type="Proteomes" id="UP000001312">
    <property type="component" value="Unassembled WGS sequence"/>
</dbReference>
<dbReference type="InParanoid" id="A7EBZ6"/>
<organism evidence="2 3">
    <name type="scientific">Sclerotinia sclerotiorum (strain ATCC 18683 / 1980 / Ss-1)</name>
    <name type="common">White mold</name>
    <name type="synonym">Whetzelinia sclerotiorum</name>
    <dbReference type="NCBI Taxonomy" id="665079"/>
    <lineage>
        <taxon>Eukaryota</taxon>
        <taxon>Fungi</taxon>
        <taxon>Dikarya</taxon>
        <taxon>Ascomycota</taxon>
        <taxon>Pezizomycotina</taxon>
        <taxon>Leotiomycetes</taxon>
        <taxon>Helotiales</taxon>
        <taxon>Sclerotiniaceae</taxon>
        <taxon>Sclerotinia</taxon>
    </lineage>
</organism>
<reference evidence="2" key="2">
    <citation type="submission" date="2007-08" db="EMBL/GenBank/DDBJ databases">
        <title>Annotation of the Sclerotinia sclerotiorum 1980 genome.</title>
        <authorList>
            <consortium name="The Broad Institute Genome Sequencing Platform"/>
            <person name="Birren B."/>
            <person name="Galagan J."/>
            <person name="Lander E."/>
            <person name="Devon K."/>
            <person name="Nusbaum C."/>
            <person name="Cuomo C."/>
            <person name="Jaffe D."/>
            <person name="Butler J."/>
            <person name="Alvarez P."/>
            <person name="Gnerre S."/>
            <person name="Grabherr M."/>
            <person name="Kleber M."/>
            <person name="Mauceli E."/>
            <person name="Brockman W."/>
            <person name="Rounsley S."/>
            <person name="Young S."/>
            <person name="LaButti K."/>
            <person name="Pushparaj V."/>
            <person name="DeCaprio D."/>
            <person name="Crawford M."/>
            <person name="Koehrsen M."/>
            <person name="Engels R."/>
            <person name="Montgomery P."/>
            <person name="Pearson M."/>
            <person name="Howarth C."/>
            <person name="Yandava C."/>
            <person name="Kodira C."/>
            <person name="Zeng Q."/>
            <person name="Alvarado L."/>
            <person name="O'Leary S."/>
            <person name="Dickman M.B."/>
            <person name="Kohn L."/>
            <person name="Rollins J."/>
        </authorList>
    </citation>
    <scope>NUCLEOTIDE SEQUENCE</scope>
    <source>
        <strain evidence="2">1980</strain>
    </source>
</reference>
<dbReference type="KEGG" id="ssl:SS1G_08024"/>
<keyword evidence="3" id="KW-1185">Reference proteome</keyword>
<dbReference type="GeneID" id="5492896"/>
<reference evidence="2" key="1">
    <citation type="submission" date="2005-06" db="EMBL/GenBank/DDBJ databases">
        <authorList>
            <consortium name="The Genome Sequencing Platform"/>
            <consortium name="The Genome Assembly Team"/>
            <person name="Lander E."/>
            <person name="Birren B."/>
            <person name="Cuomo C."/>
        </authorList>
    </citation>
    <scope>NUCLEOTIDE SEQUENCE</scope>
    <source>
        <strain evidence="2">1980</strain>
    </source>
</reference>
<gene>
    <name evidence="2" type="ORF">SS1G_02833</name>
    <name evidence="1" type="ORF">SS1G_08024</name>
</gene>
<dbReference type="EMBL" id="CH476623">
    <property type="protein sequence ID" value="EDN99974.1"/>
    <property type="molecule type" value="Genomic_DNA"/>
</dbReference>